<reference evidence="1" key="1">
    <citation type="journal article" date="2015" name="Nature">
        <title>Complex archaea that bridge the gap between prokaryotes and eukaryotes.</title>
        <authorList>
            <person name="Spang A."/>
            <person name="Saw J.H."/>
            <person name="Jorgensen S.L."/>
            <person name="Zaremba-Niedzwiedzka K."/>
            <person name="Martijn J."/>
            <person name="Lind A.E."/>
            <person name="van Eijk R."/>
            <person name="Schleper C."/>
            <person name="Guy L."/>
            <person name="Ettema T.J."/>
        </authorList>
    </citation>
    <scope>NUCLEOTIDE SEQUENCE</scope>
</reference>
<gene>
    <name evidence="1" type="ORF">LCGC14_2638670</name>
</gene>
<sequence length="30" mass="3109">MRNLDAAVLAGLSKDEIGIAILGSFEFLSG</sequence>
<accession>A0A0F9C8X8</accession>
<name>A0A0F9C8X8_9ZZZZ</name>
<comment type="caution">
    <text evidence="1">The sequence shown here is derived from an EMBL/GenBank/DDBJ whole genome shotgun (WGS) entry which is preliminary data.</text>
</comment>
<feature type="non-terminal residue" evidence="1">
    <location>
        <position position="30"/>
    </location>
</feature>
<dbReference type="AlphaFoldDB" id="A0A0F9C8X8"/>
<dbReference type="EMBL" id="LAZR01045449">
    <property type="protein sequence ID" value="KKK98844.1"/>
    <property type="molecule type" value="Genomic_DNA"/>
</dbReference>
<protein>
    <submittedName>
        <fullName evidence="1">Uncharacterized protein</fullName>
    </submittedName>
</protein>
<organism evidence="1">
    <name type="scientific">marine sediment metagenome</name>
    <dbReference type="NCBI Taxonomy" id="412755"/>
    <lineage>
        <taxon>unclassified sequences</taxon>
        <taxon>metagenomes</taxon>
        <taxon>ecological metagenomes</taxon>
    </lineage>
</organism>
<proteinExistence type="predicted"/>
<evidence type="ECO:0000313" key="1">
    <source>
        <dbReference type="EMBL" id="KKK98844.1"/>
    </source>
</evidence>